<keyword evidence="11" id="KW-1185">Reference proteome</keyword>
<dbReference type="InterPro" id="IPR050350">
    <property type="entry name" value="Compl-Cell_Adhes-Reg"/>
</dbReference>
<dbReference type="Gene3D" id="2.10.70.10">
    <property type="entry name" value="Complement Module, domain 1"/>
    <property type="match status" value="5"/>
</dbReference>
<evidence type="ECO:0000313" key="11">
    <source>
        <dbReference type="Proteomes" id="UP001159405"/>
    </source>
</evidence>
<dbReference type="InterPro" id="IPR035976">
    <property type="entry name" value="Sushi/SCR/CCP_sf"/>
</dbReference>
<dbReference type="EMBL" id="CALNXK010000194">
    <property type="protein sequence ID" value="CAH3174887.1"/>
    <property type="molecule type" value="Genomic_DNA"/>
</dbReference>
<feature type="transmembrane region" description="Helical" evidence="7">
    <location>
        <begin position="497"/>
        <end position="521"/>
    </location>
</feature>
<keyword evidence="7" id="KW-0472">Membrane</keyword>
<dbReference type="PANTHER" id="PTHR19325">
    <property type="entry name" value="COMPLEMENT COMPONENT-RELATED SUSHI DOMAIN-CONTAINING"/>
    <property type="match status" value="1"/>
</dbReference>
<protein>
    <recommendedName>
        <fullName evidence="9">Sushi domain-containing protein</fullName>
    </recommendedName>
</protein>
<evidence type="ECO:0000313" key="10">
    <source>
        <dbReference type="EMBL" id="CAH3174887.1"/>
    </source>
</evidence>
<evidence type="ECO:0000256" key="3">
    <source>
        <dbReference type="ARBA" id="ARBA00023157"/>
    </source>
</evidence>
<feature type="domain" description="Sushi" evidence="9">
    <location>
        <begin position="29"/>
        <end position="93"/>
    </location>
</feature>
<evidence type="ECO:0000256" key="2">
    <source>
        <dbReference type="ARBA" id="ARBA00022737"/>
    </source>
</evidence>
<feature type="domain" description="Sushi" evidence="9">
    <location>
        <begin position="232"/>
        <end position="302"/>
    </location>
</feature>
<feature type="disulfide bond" evidence="5">
    <location>
        <begin position="273"/>
        <end position="300"/>
    </location>
</feature>
<feature type="region of interest" description="Disordered" evidence="6">
    <location>
        <begin position="647"/>
        <end position="666"/>
    </location>
</feature>
<dbReference type="InterPro" id="IPR000436">
    <property type="entry name" value="Sushi_SCR_CCP_dom"/>
</dbReference>
<dbReference type="SMART" id="SM00032">
    <property type="entry name" value="CCP"/>
    <property type="match status" value="6"/>
</dbReference>
<proteinExistence type="predicted"/>
<keyword evidence="7" id="KW-0812">Transmembrane</keyword>
<feature type="chain" id="PRO_5045273932" description="Sushi domain-containing protein" evidence="8">
    <location>
        <begin position="30"/>
        <end position="713"/>
    </location>
</feature>
<feature type="compositionally biased region" description="Polar residues" evidence="6">
    <location>
        <begin position="675"/>
        <end position="687"/>
    </location>
</feature>
<feature type="region of interest" description="Disordered" evidence="6">
    <location>
        <begin position="607"/>
        <end position="636"/>
    </location>
</feature>
<dbReference type="CDD" id="cd00033">
    <property type="entry name" value="CCP"/>
    <property type="match status" value="4"/>
</dbReference>
<dbReference type="PROSITE" id="PS50923">
    <property type="entry name" value="SUSHI"/>
    <property type="match status" value="4"/>
</dbReference>
<evidence type="ECO:0000256" key="7">
    <source>
        <dbReference type="SAM" id="Phobius"/>
    </source>
</evidence>
<name>A0ABN8R679_9CNID</name>
<keyword evidence="3 5" id="KW-1015">Disulfide bond</keyword>
<keyword evidence="8" id="KW-0732">Signal</keyword>
<organism evidence="10 11">
    <name type="scientific">Porites lobata</name>
    <dbReference type="NCBI Taxonomy" id="104759"/>
    <lineage>
        <taxon>Eukaryota</taxon>
        <taxon>Metazoa</taxon>
        <taxon>Cnidaria</taxon>
        <taxon>Anthozoa</taxon>
        <taxon>Hexacorallia</taxon>
        <taxon>Scleractinia</taxon>
        <taxon>Fungiina</taxon>
        <taxon>Poritidae</taxon>
        <taxon>Porites</taxon>
    </lineage>
</organism>
<keyword evidence="2" id="KW-0677">Repeat</keyword>
<dbReference type="SUPFAM" id="SSF57535">
    <property type="entry name" value="Complement control module/SCR domain"/>
    <property type="match status" value="5"/>
</dbReference>
<evidence type="ECO:0000259" key="9">
    <source>
        <dbReference type="PROSITE" id="PS50923"/>
    </source>
</evidence>
<dbReference type="Proteomes" id="UP001159405">
    <property type="component" value="Unassembled WGS sequence"/>
</dbReference>
<dbReference type="PANTHER" id="PTHR19325:SF575">
    <property type="entry name" value="LOCOMOTION-RELATED PROTEIN HIKARU GENKI"/>
    <property type="match status" value="1"/>
</dbReference>
<dbReference type="Pfam" id="PF00084">
    <property type="entry name" value="Sushi"/>
    <property type="match status" value="4"/>
</dbReference>
<keyword evidence="7" id="KW-1133">Transmembrane helix</keyword>
<feature type="domain" description="Sushi" evidence="9">
    <location>
        <begin position="303"/>
        <end position="367"/>
    </location>
</feature>
<evidence type="ECO:0000256" key="8">
    <source>
        <dbReference type="SAM" id="SignalP"/>
    </source>
</evidence>
<evidence type="ECO:0000256" key="1">
    <source>
        <dbReference type="ARBA" id="ARBA00022659"/>
    </source>
</evidence>
<feature type="region of interest" description="Disordered" evidence="6">
    <location>
        <begin position="673"/>
        <end position="713"/>
    </location>
</feature>
<sequence>MDRLEANAVCIVATLTTMLMAGTIPNVSADCTDPGHPKNGNGIVTRKSSGFPMGTVISFSCNPNYTLVGAKKIICEVKDNKYSWNGKVPSCKWLSGDCPFPPPNVPHANIDKTKQVGYKKGGKAYYRCVDGYTSEQAEPYKLCDKDPMTQGFIWSGSFTCKKKTCGNPPAQSLGDGNYSLYELGSSTVATYRCYPTFILKVKLPLIPAILVDNYNISCNQTGWSRVTLNCVKTCRSLSGPKHGRISSIQPSYDVAGRPSTVVYTEDVKVKFACDMYYRLVLSSSMTCLPSGYWSNIEPRCVPSACGNPANISNGRGTFNSTSPSNGHPIWTTVTYSCISGYQLIGVKTRQCRPNGQWSGIGSPVCRESYVTCGSPRKIPHGQYKHVKLTYKVNVRVDFICEPEYFRWGAASFRCTAIPGTLKGYWREVCDDQFSDYSCRVGGSTQCLPPFKYGEKCEESGGHVPGNGGTVCVKGTPGSTTTDNLVSIKSGDNELDKMTIVVATAGSTLGALVVLLTALVCFRRFHRSRRFRHSAFRSRRYSDDDRIAIIAAYTGDVHFILPSYDEAMSQVQSSPPSFESVVENRQEGGNQIASNANSQSVDTNERNIAANGTDGASEVSRPAASVPEGGPSTGEERLINIVNNPLADSSRESSETTGINHSDNVLLPVEDRIADNDSSPNLCSENLPSSSSEDDLTSSQTQPLLGNRARGVMV</sequence>
<feature type="domain" description="Sushi" evidence="9">
    <location>
        <begin position="96"/>
        <end position="162"/>
    </location>
</feature>
<evidence type="ECO:0000256" key="5">
    <source>
        <dbReference type="PROSITE-ProRule" id="PRU00302"/>
    </source>
</evidence>
<feature type="signal peptide" evidence="8">
    <location>
        <begin position="1"/>
        <end position="29"/>
    </location>
</feature>
<comment type="caution">
    <text evidence="10">The sequence shown here is derived from an EMBL/GenBank/DDBJ whole genome shotgun (WGS) entry which is preliminary data.</text>
</comment>
<accession>A0ABN8R679</accession>
<evidence type="ECO:0000256" key="6">
    <source>
        <dbReference type="SAM" id="MobiDB-lite"/>
    </source>
</evidence>
<reference evidence="10 11" key="1">
    <citation type="submission" date="2022-05" db="EMBL/GenBank/DDBJ databases">
        <authorList>
            <consortium name="Genoscope - CEA"/>
            <person name="William W."/>
        </authorList>
    </citation>
    <scope>NUCLEOTIDE SEQUENCE [LARGE SCALE GENOMIC DNA]</scope>
</reference>
<gene>
    <name evidence="10" type="ORF">PLOB_00015511</name>
</gene>
<keyword evidence="4" id="KW-0325">Glycoprotein</keyword>
<keyword evidence="1 5" id="KW-0768">Sushi</keyword>
<comment type="caution">
    <text evidence="5">Lacks conserved residue(s) required for the propagation of feature annotation.</text>
</comment>
<evidence type="ECO:0000256" key="4">
    <source>
        <dbReference type="ARBA" id="ARBA00023180"/>
    </source>
</evidence>